<protein>
    <submittedName>
        <fullName evidence="1">Uncharacterized protein</fullName>
    </submittedName>
</protein>
<evidence type="ECO:0000313" key="2">
    <source>
        <dbReference type="Proteomes" id="UP000251993"/>
    </source>
</evidence>
<keyword evidence="2" id="KW-1185">Reference proteome</keyword>
<proteinExistence type="predicted"/>
<keyword evidence="1" id="KW-0614">Plasmid</keyword>
<name>A0A344TT37_9BACT</name>
<sequence length="73" mass="8933">MFDNISSNWREYQTTYQSHKKYPEFEKHSIDGFTLTGQYYRKLLEFGSTLTDEIVLESLKQYRRFKVKLHLFT</sequence>
<accession>A0A344TT37</accession>
<gene>
    <name evidence="1" type="ORF">DR864_28460</name>
</gene>
<dbReference type="KEGG" id="run:DR864_28460"/>
<dbReference type="AlphaFoldDB" id="A0A344TT37"/>
<reference evidence="1 2" key="1">
    <citation type="submission" date="2018-07" db="EMBL/GenBank/DDBJ databases">
        <title>Genome sequencing of Runella.</title>
        <authorList>
            <person name="Baek M.-G."/>
            <person name="Yi H."/>
        </authorList>
    </citation>
    <scope>NUCLEOTIDE SEQUENCE [LARGE SCALE GENOMIC DNA]</scope>
    <source>
        <strain evidence="1 2">HYN0085</strain>
        <plasmid evidence="1 2">unnamed1</plasmid>
    </source>
</reference>
<evidence type="ECO:0000313" key="1">
    <source>
        <dbReference type="EMBL" id="AXE21808.1"/>
    </source>
</evidence>
<organism evidence="1 2">
    <name type="scientific">Runella rosea</name>
    <dbReference type="NCBI Taxonomy" id="2259595"/>
    <lineage>
        <taxon>Bacteria</taxon>
        <taxon>Pseudomonadati</taxon>
        <taxon>Bacteroidota</taxon>
        <taxon>Cytophagia</taxon>
        <taxon>Cytophagales</taxon>
        <taxon>Spirosomataceae</taxon>
        <taxon>Runella</taxon>
    </lineage>
</organism>
<dbReference type="Proteomes" id="UP000251993">
    <property type="component" value="Plasmid unnamed1"/>
</dbReference>
<geneLocation type="plasmid" evidence="1 2">
    <name>unnamed1</name>
</geneLocation>
<dbReference type="EMBL" id="CP030851">
    <property type="protein sequence ID" value="AXE21808.1"/>
    <property type="molecule type" value="Genomic_DNA"/>
</dbReference>